<keyword evidence="6" id="KW-0560">Oxidoreductase</keyword>
<sequence length="531" mass="54496">MVGKNVSRRVFLSAAGASVLTAALARPAASTSLVEDADVVVIGSGYAGSVAALRLSQAGVSTLVLERGRRWEVTSAGDTFCTGARPDGRAAWLSTSSPVLTGNVPRYTGVLQAVAGAGIVCLAGAGVGGGSLVNNGVMMQPEEADFFRSFGERVAYPEMASTWYPRARALIGASPIPDDVLASTAYANARQAQSELAGAGIETIRPDIAVDWSVVRQEIAGKAVPSLIDGQSIFGVNSGAKLSVDRTILARAEASGRVHVRELSSVEALHKTATGFQITVRQIDTAGATVREYKVGARRVILAAGSLNTTRLLLRGRAEGTIPHLPSTLGTTWGTGGDGIVLFGGLPRPQPAVGGPAHIVGRYRSTSGLPVSLLNFPLGVPIIDAFARESMAVGHVPPVGHLVRNWSGGVVPVWNPLDPGVRAGRHAMGELVGKIDAALPDRSALLSSQLLTSHPLGGVVLSDLTDQAGQVRGVDGLFVMDSSLIPGASGGVPPALTVVALADRCVSTALEHGHFGPVSAPLSVATEGTQS</sequence>
<dbReference type="InterPro" id="IPR000172">
    <property type="entry name" value="GMC_OxRdtase_N"/>
</dbReference>
<protein>
    <recommendedName>
        <fullName evidence="14">Cholesterol oxidase</fullName>
        <ecNumber evidence="13">1.1.3.6</ecNumber>
        <ecNumber evidence="11">5.3.3.1</ecNumber>
    </recommendedName>
    <alternativeName>
        <fullName evidence="15">Cholesterol isomerase</fullName>
    </alternativeName>
</protein>
<keyword evidence="9" id="KW-0753">Steroid metabolism</keyword>
<dbReference type="InterPro" id="IPR036188">
    <property type="entry name" value="FAD/NAD-bd_sf"/>
</dbReference>
<dbReference type="InterPro" id="IPR003953">
    <property type="entry name" value="FAD-dep_OxRdtase_2_FAD-bd"/>
</dbReference>
<evidence type="ECO:0000256" key="8">
    <source>
        <dbReference type="ARBA" id="ARBA00023166"/>
    </source>
</evidence>
<dbReference type="PROSITE" id="PS51318">
    <property type="entry name" value="TAT"/>
    <property type="match status" value="1"/>
</dbReference>
<dbReference type="STRING" id="1713.GCA_000718325_03363"/>
<dbReference type="Gene3D" id="3.50.50.60">
    <property type="entry name" value="FAD/NAD(P)-binding domain"/>
    <property type="match status" value="1"/>
</dbReference>
<evidence type="ECO:0000259" key="19">
    <source>
        <dbReference type="Pfam" id="PF05199"/>
    </source>
</evidence>
<evidence type="ECO:0000256" key="12">
    <source>
        <dbReference type="ARBA" id="ARBA00049645"/>
    </source>
</evidence>
<dbReference type="AlphaFoldDB" id="A0A4Q1KNS3"/>
<evidence type="ECO:0000256" key="13">
    <source>
        <dbReference type="ARBA" id="ARBA00049723"/>
    </source>
</evidence>
<dbReference type="Pfam" id="PF00732">
    <property type="entry name" value="GMC_oxred_N"/>
    <property type="match status" value="1"/>
</dbReference>
<evidence type="ECO:0000313" key="22">
    <source>
        <dbReference type="Proteomes" id="UP000289805"/>
    </source>
</evidence>
<dbReference type="EMBL" id="SDJR01000011">
    <property type="protein sequence ID" value="RXR23098.1"/>
    <property type="molecule type" value="Genomic_DNA"/>
</dbReference>
<dbReference type="EC" id="5.3.3.1" evidence="11"/>
<dbReference type="Pfam" id="PF00890">
    <property type="entry name" value="FAD_binding_2"/>
    <property type="match status" value="1"/>
</dbReference>
<dbReference type="PANTHER" id="PTHR47470">
    <property type="entry name" value="CHOLESTEROL OXIDASE"/>
    <property type="match status" value="1"/>
</dbReference>
<reference evidence="22 23" key="1">
    <citation type="submission" date="2019-01" db="EMBL/GenBank/DDBJ databases">
        <title>Oerskovia turbata Genome sequencing and assembly.</title>
        <authorList>
            <person name="Dou T."/>
        </authorList>
    </citation>
    <scope>NUCLEOTIDE SEQUENCE [LARGE SCALE GENOMIC DNA]</scope>
    <source>
        <strain evidence="21 22">JCM12123</strain>
        <strain evidence="20 23">JCM3160</strain>
    </source>
</reference>
<feature type="chain" id="PRO_5020865293" description="Cholesterol oxidase" evidence="16">
    <location>
        <begin position="26"/>
        <end position="531"/>
    </location>
</feature>
<comment type="pathway">
    <text evidence="12">Steroid metabolism; cholesterol degradation.</text>
</comment>
<feature type="signal peptide" evidence="16">
    <location>
        <begin position="1"/>
        <end position="25"/>
    </location>
</feature>
<dbReference type="InterPro" id="IPR006311">
    <property type="entry name" value="TAT_signal"/>
</dbReference>
<evidence type="ECO:0000313" key="21">
    <source>
        <dbReference type="EMBL" id="RXR31703.1"/>
    </source>
</evidence>
<dbReference type="GO" id="GO:0016995">
    <property type="term" value="F:cholesterol oxidase activity"/>
    <property type="evidence" value="ECO:0007669"/>
    <property type="project" value="UniProtKB-EC"/>
</dbReference>
<evidence type="ECO:0000256" key="16">
    <source>
        <dbReference type="SAM" id="SignalP"/>
    </source>
</evidence>
<evidence type="ECO:0000256" key="6">
    <source>
        <dbReference type="ARBA" id="ARBA00023002"/>
    </source>
</evidence>
<evidence type="ECO:0000256" key="10">
    <source>
        <dbReference type="ARBA" id="ARBA00023235"/>
    </source>
</evidence>
<dbReference type="GO" id="GO:0008203">
    <property type="term" value="P:cholesterol metabolic process"/>
    <property type="evidence" value="ECO:0007669"/>
    <property type="project" value="UniProtKB-KW"/>
</dbReference>
<keyword evidence="3" id="KW-0153">Cholesterol metabolism</keyword>
<keyword evidence="10" id="KW-0413">Isomerase</keyword>
<dbReference type="EC" id="1.1.3.6" evidence="13"/>
<dbReference type="Pfam" id="PF05199">
    <property type="entry name" value="GMC_oxred_C"/>
    <property type="match status" value="1"/>
</dbReference>
<keyword evidence="4" id="KW-0285">Flavoprotein</keyword>
<dbReference type="OrthoDB" id="517968at2"/>
<evidence type="ECO:0000256" key="4">
    <source>
        <dbReference type="ARBA" id="ARBA00022630"/>
    </source>
</evidence>
<evidence type="ECO:0000256" key="14">
    <source>
        <dbReference type="ARBA" id="ARBA00049744"/>
    </source>
</evidence>
<evidence type="ECO:0000256" key="9">
    <source>
        <dbReference type="ARBA" id="ARBA00023221"/>
    </source>
</evidence>
<gene>
    <name evidence="20" type="ORF">EQW73_15245</name>
    <name evidence="21" type="ORF">EQW78_16195</name>
</gene>
<keyword evidence="16" id="KW-0732">Signal</keyword>
<dbReference type="Proteomes" id="UP000290517">
    <property type="component" value="Unassembled WGS sequence"/>
</dbReference>
<keyword evidence="5" id="KW-0274">FAD</keyword>
<dbReference type="SUPFAM" id="SSF51905">
    <property type="entry name" value="FAD/NAD(P)-binding domain"/>
    <property type="match status" value="1"/>
</dbReference>
<dbReference type="GO" id="GO:0050660">
    <property type="term" value="F:flavin adenine dinucleotide binding"/>
    <property type="evidence" value="ECO:0007669"/>
    <property type="project" value="InterPro"/>
</dbReference>
<evidence type="ECO:0000313" key="23">
    <source>
        <dbReference type="Proteomes" id="UP000290517"/>
    </source>
</evidence>
<dbReference type="InterPro" id="IPR052542">
    <property type="entry name" value="Cholesterol_Oxidase"/>
</dbReference>
<keyword evidence="8" id="KW-1207">Sterol metabolism</keyword>
<evidence type="ECO:0000256" key="7">
    <source>
        <dbReference type="ARBA" id="ARBA00023098"/>
    </source>
</evidence>
<proteinExistence type="inferred from homology"/>
<feature type="domain" description="FAD-dependent oxidoreductase 2 FAD-binding" evidence="18">
    <location>
        <begin position="38"/>
        <end position="75"/>
    </location>
</feature>
<feature type="domain" description="Glucose-methanol-choline oxidoreductase N-terminal" evidence="17">
    <location>
        <begin position="108"/>
        <end position="315"/>
    </location>
</feature>
<keyword evidence="23" id="KW-1185">Reference proteome</keyword>
<name>A0A4Q1KNS3_9CELL</name>
<dbReference type="RefSeq" id="WP_084690387.1">
    <property type="nucleotide sequence ID" value="NZ_JOFV01000020.1"/>
</dbReference>
<comment type="caution">
    <text evidence="21">The sequence shown here is derived from an EMBL/GenBank/DDBJ whole genome shotgun (WGS) entry which is preliminary data.</text>
</comment>
<dbReference type="Gene3D" id="3.30.410.10">
    <property type="entry name" value="Cholesterol Oxidase, domain 2"/>
    <property type="match status" value="1"/>
</dbReference>
<organism evidence="21 22">
    <name type="scientific">Oerskovia turbata</name>
    <dbReference type="NCBI Taxonomy" id="1713"/>
    <lineage>
        <taxon>Bacteria</taxon>
        <taxon>Bacillati</taxon>
        <taxon>Actinomycetota</taxon>
        <taxon>Actinomycetes</taxon>
        <taxon>Micrococcales</taxon>
        <taxon>Cellulomonadaceae</taxon>
        <taxon>Oerskovia</taxon>
    </lineage>
</organism>
<evidence type="ECO:0000259" key="17">
    <source>
        <dbReference type="Pfam" id="PF00732"/>
    </source>
</evidence>
<evidence type="ECO:0000259" key="18">
    <source>
        <dbReference type="Pfam" id="PF00890"/>
    </source>
</evidence>
<feature type="domain" description="Glucose-methanol-choline oxidoreductase C-terminal" evidence="19">
    <location>
        <begin position="452"/>
        <end position="502"/>
    </location>
</feature>
<evidence type="ECO:0000256" key="11">
    <source>
        <dbReference type="ARBA" id="ARBA00038856"/>
    </source>
</evidence>
<keyword evidence="7" id="KW-0443">Lipid metabolism</keyword>
<evidence type="ECO:0000256" key="5">
    <source>
        <dbReference type="ARBA" id="ARBA00022827"/>
    </source>
</evidence>
<comment type="similarity">
    <text evidence="2">Belongs to the GMC oxidoreductase family.</text>
</comment>
<accession>A0A4Q1KNS3</accession>
<dbReference type="InterPro" id="IPR007867">
    <property type="entry name" value="GMC_OxRtase_C"/>
</dbReference>
<evidence type="ECO:0000256" key="1">
    <source>
        <dbReference type="ARBA" id="ARBA00001974"/>
    </source>
</evidence>
<evidence type="ECO:0000256" key="15">
    <source>
        <dbReference type="ARBA" id="ARBA00049778"/>
    </source>
</evidence>
<evidence type="ECO:0000256" key="3">
    <source>
        <dbReference type="ARBA" id="ARBA00022548"/>
    </source>
</evidence>
<dbReference type="Proteomes" id="UP000289805">
    <property type="component" value="Unassembled WGS sequence"/>
</dbReference>
<evidence type="ECO:0000313" key="20">
    <source>
        <dbReference type="EMBL" id="RXR23098.1"/>
    </source>
</evidence>
<dbReference type="GO" id="GO:0004769">
    <property type="term" value="F:steroid Delta-isomerase activity"/>
    <property type="evidence" value="ECO:0007669"/>
    <property type="project" value="UniProtKB-EC"/>
</dbReference>
<dbReference type="EMBL" id="SDJQ01000023">
    <property type="protein sequence ID" value="RXR31703.1"/>
    <property type="molecule type" value="Genomic_DNA"/>
</dbReference>
<evidence type="ECO:0000256" key="2">
    <source>
        <dbReference type="ARBA" id="ARBA00010790"/>
    </source>
</evidence>
<dbReference type="PANTHER" id="PTHR47470:SF1">
    <property type="entry name" value="FAD-DEPENDENT OXIDOREDUCTASE 2 FAD BINDING DOMAIN-CONTAINING PROTEIN"/>
    <property type="match status" value="1"/>
</dbReference>
<comment type="cofactor">
    <cofactor evidence="1">
        <name>FAD</name>
        <dbReference type="ChEBI" id="CHEBI:57692"/>
    </cofactor>
</comment>